<sequence length="414" mass="45758">ALLLFFFFFKFYFYFFFKNKNKRNNSLSRVHSMRVSQHGLVAHGSPLLRRIHRAELRKYIKDHKDMLNEISLEKFMQSVRKVKPDTVLTDQELNVMFDEWKLCIEREDFKFTDLHELDFLLYHLGLVVSRGLLSKLSVSHLSTLDEDAEQTPAYTGATQKTESFLTPSFMETEEITRNMFNLKSELGARLDKTRNALPSGAELVTTGSLQSPLHEEDRISQHQTIPFTISDLVGEFVDEHDNIIRISAIVDDSDTSSLASGRASGAVASPMALAQTAAAAAAAASNAITAATSALASASTSASASASAIAVGATSRFSSSCSALDKPDMLLHSPMSPRESLKKLHRKSMKDALAPAIPSNKTNSVVESLLAGFPDMPPIQGNDELERRESTHARVRNKSLVDDSFVRIRVCVCV</sequence>
<name>X6N3D8_RETFI</name>
<dbReference type="EMBL" id="ASPP01013246">
    <property type="protein sequence ID" value="ETO19822.1"/>
    <property type="molecule type" value="Genomic_DNA"/>
</dbReference>
<comment type="caution">
    <text evidence="1">The sequence shown here is derived from an EMBL/GenBank/DDBJ whole genome shotgun (WGS) entry which is preliminary data.</text>
</comment>
<keyword evidence="2" id="KW-1185">Reference proteome</keyword>
<evidence type="ECO:0000313" key="2">
    <source>
        <dbReference type="Proteomes" id="UP000023152"/>
    </source>
</evidence>
<accession>X6N3D8</accession>
<organism evidence="1 2">
    <name type="scientific">Reticulomyxa filosa</name>
    <dbReference type="NCBI Taxonomy" id="46433"/>
    <lineage>
        <taxon>Eukaryota</taxon>
        <taxon>Sar</taxon>
        <taxon>Rhizaria</taxon>
        <taxon>Retaria</taxon>
        <taxon>Foraminifera</taxon>
        <taxon>Monothalamids</taxon>
        <taxon>Reticulomyxidae</taxon>
        <taxon>Reticulomyxa</taxon>
    </lineage>
</organism>
<protein>
    <submittedName>
        <fullName evidence="1">Uncharacterized protein</fullName>
    </submittedName>
</protein>
<proteinExistence type="predicted"/>
<dbReference type="Proteomes" id="UP000023152">
    <property type="component" value="Unassembled WGS sequence"/>
</dbReference>
<dbReference type="AlphaFoldDB" id="X6N3D8"/>
<reference evidence="1 2" key="1">
    <citation type="journal article" date="2013" name="Curr. Biol.">
        <title>The Genome of the Foraminiferan Reticulomyxa filosa.</title>
        <authorList>
            <person name="Glockner G."/>
            <person name="Hulsmann N."/>
            <person name="Schleicher M."/>
            <person name="Noegel A.A."/>
            <person name="Eichinger L."/>
            <person name="Gallinger C."/>
            <person name="Pawlowski J."/>
            <person name="Sierra R."/>
            <person name="Euteneuer U."/>
            <person name="Pillet L."/>
            <person name="Moustafa A."/>
            <person name="Platzer M."/>
            <person name="Groth M."/>
            <person name="Szafranski K."/>
            <person name="Schliwa M."/>
        </authorList>
    </citation>
    <scope>NUCLEOTIDE SEQUENCE [LARGE SCALE GENOMIC DNA]</scope>
</reference>
<feature type="non-terminal residue" evidence="1">
    <location>
        <position position="414"/>
    </location>
</feature>
<feature type="non-terminal residue" evidence="1">
    <location>
        <position position="1"/>
    </location>
</feature>
<evidence type="ECO:0000313" key="1">
    <source>
        <dbReference type="EMBL" id="ETO19822.1"/>
    </source>
</evidence>
<gene>
    <name evidence="1" type="ORF">RFI_17405</name>
</gene>